<dbReference type="InterPro" id="IPR009057">
    <property type="entry name" value="Homeodomain-like_sf"/>
</dbReference>
<keyword evidence="1" id="KW-0805">Transcription regulation</keyword>
<evidence type="ECO:0000256" key="2">
    <source>
        <dbReference type="ARBA" id="ARBA00023125"/>
    </source>
</evidence>
<dbReference type="AlphaFoldDB" id="A0A6J7NSP5"/>
<dbReference type="InterPro" id="IPR036271">
    <property type="entry name" value="Tet_transcr_reg_TetR-rel_C_sf"/>
</dbReference>
<protein>
    <submittedName>
        <fullName evidence="5">Unannotated protein</fullName>
    </submittedName>
</protein>
<name>A0A6J7NSP5_9ZZZZ</name>
<sequence length="201" mass="22200">MSSQTVATADEIRQVALAQFAQNGYEATSMREIAGGVGIKAASLYNHFGSKEAILWDLTCTALTSLTQARDEALAELPAEASARERLSVFIRTHVKFHAENSHQAMLVNSQMTALSAPHFHQAVELRDTYQSEMQIILRAGKRSGEFSYPDLDLTSYAILQMGIAVSMWYRPEGRLRVGQVCDVYAELAERLVCAREPGSD</sequence>
<keyword evidence="3" id="KW-0804">Transcription</keyword>
<dbReference type="Pfam" id="PF00440">
    <property type="entry name" value="TetR_N"/>
    <property type="match status" value="1"/>
</dbReference>
<gene>
    <name evidence="5" type="ORF">UFOPK3992_00371</name>
</gene>
<dbReference type="Gene3D" id="1.10.357.10">
    <property type="entry name" value="Tetracycline Repressor, domain 2"/>
    <property type="match status" value="1"/>
</dbReference>
<evidence type="ECO:0000313" key="5">
    <source>
        <dbReference type="EMBL" id="CAB4996171.1"/>
    </source>
</evidence>
<organism evidence="5">
    <name type="scientific">freshwater metagenome</name>
    <dbReference type="NCBI Taxonomy" id="449393"/>
    <lineage>
        <taxon>unclassified sequences</taxon>
        <taxon>metagenomes</taxon>
        <taxon>ecological metagenomes</taxon>
    </lineage>
</organism>
<feature type="domain" description="HTH tetR-type" evidence="4">
    <location>
        <begin position="6"/>
        <end position="66"/>
    </location>
</feature>
<dbReference type="SUPFAM" id="SSF46689">
    <property type="entry name" value="Homeodomain-like"/>
    <property type="match status" value="1"/>
</dbReference>
<evidence type="ECO:0000256" key="3">
    <source>
        <dbReference type="ARBA" id="ARBA00023163"/>
    </source>
</evidence>
<keyword evidence="2" id="KW-0238">DNA-binding</keyword>
<dbReference type="PRINTS" id="PR00455">
    <property type="entry name" value="HTHTETR"/>
</dbReference>
<dbReference type="EMBL" id="CAFBOZ010000036">
    <property type="protein sequence ID" value="CAB4996171.1"/>
    <property type="molecule type" value="Genomic_DNA"/>
</dbReference>
<dbReference type="GO" id="GO:0003700">
    <property type="term" value="F:DNA-binding transcription factor activity"/>
    <property type="evidence" value="ECO:0007669"/>
    <property type="project" value="TreeGrafter"/>
</dbReference>
<accession>A0A6J7NSP5</accession>
<evidence type="ECO:0000256" key="1">
    <source>
        <dbReference type="ARBA" id="ARBA00023015"/>
    </source>
</evidence>
<dbReference type="SUPFAM" id="SSF48498">
    <property type="entry name" value="Tetracyclin repressor-like, C-terminal domain"/>
    <property type="match status" value="1"/>
</dbReference>
<dbReference type="PANTHER" id="PTHR30055">
    <property type="entry name" value="HTH-TYPE TRANSCRIPTIONAL REGULATOR RUTR"/>
    <property type="match status" value="1"/>
</dbReference>
<proteinExistence type="predicted"/>
<dbReference type="InterPro" id="IPR050109">
    <property type="entry name" value="HTH-type_TetR-like_transc_reg"/>
</dbReference>
<dbReference type="GO" id="GO:0000976">
    <property type="term" value="F:transcription cis-regulatory region binding"/>
    <property type="evidence" value="ECO:0007669"/>
    <property type="project" value="TreeGrafter"/>
</dbReference>
<dbReference type="PANTHER" id="PTHR30055:SF234">
    <property type="entry name" value="HTH-TYPE TRANSCRIPTIONAL REGULATOR BETI"/>
    <property type="match status" value="1"/>
</dbReference>
<dbReference type="InterPro" id="IPR041490">
    <property type="entry name" value="KstR2_TetR_C"/>
</dbReference>
<reference evidence="5" key="1">
    <citation type="submission" date="2020-05" db="EMBL/GenBank/DDBJ databases">
        <authorList>
            <person name="Chiriac C."/>
            <person name="Salcher M."/>
            <person name="Ghai R."/>
            <person name="Kavagutti S V."/>
        </authorList>
    </citation>
    <scope>NUCLEOTIDE SEQUENCE</scope>
</reference>
<dbReference type="Pfam" id="PF17932">
    <property type="entry name" value="TetR_C_24"/>
    <property type="match status" value="1"/>
</dbReference>
<dbReference type="PROSITE" id="PS50977">
    <property type="entry name" value="HTH_TETR_2"/>
    <property type="match status" value="1"/>
</dbReference>
<dbReference type="InterPro" id="IPR001647">
    <property type="entry name" value="HTH_TetR"/>
</dbReference>
<evidence type="ECO:0000259" key="4">
    <source>
        <dbReference type="PROSITE" id="PS50977"/>
    </source>
</evidence>